<dbReference type="Gene3D" id="3.40.50.300">
    <property type="entry name" value="P-loop containing nucleotide triphosphate hydrolases"/>
    <property type="match status" value="1"/>
</dbReference>
<keyword evidence="3" id="KW-0479">Metal-binding</keyword>
<feature type="non-terminal residue" evidence="6">
    <location>
        <position position="1"/>
    </location>
</feature>
<dbReference type="AlphaFoldDB" id="A0A7V2SW72"/>
<comment type="caution">
    <text evidence="6">The sequence shown here is derived from an EMBL/GenBank/DDBJ whole genome shotgun (WGS) entry which is preliminary data.</text>
</comment>
<name>A0A7V2SW72_9BACT</name>
<dbReference type="EMBL" id="DRND01000339">
    <property type="protein sequence ID" value="HFC47075.1"/>
    <property type="molecule type" value="Genomic_DNA"/>
</dbReference>
<evidence type="ECO:0000256" key="3">
    <source>
        <dbReference type="ARBA" id="ARBA00022723"/>
    </source>
</evidence>
<accession>A0A7V2SW72</accession>
<reference evidence="6" key="1">
    <citation type="journal article" date="2020" name="mSystems">
        <title>Genome- and Community-Level Interaction Insights into Carbon Utilization and Element Cycling Functions of Hydrothermarchaeota in Hydrothermal Sediment.</title>
        <authorList>
            <person name="Zhou Z."/>
            <person name="Liu Y."/>
            <person name="Xu W."/>
            <person name="Pan J."/>
            <person name="Luo Z.H."/>
            <person name="Li M."/>
        </authorList>
    </citation>
    <scope>NUCLEOTIDE SEQUENCE [LARGE SCALE GENOMIC DNA]</scope>
    <source>
        <strain evidence="6">HyVt-503</strain>
    </source>
</reference>
<dbReference type="GO" id="GO:0016491">
    <property type="term" value="F:oxidoreductase activity"/>
    <property type="evidence" value="ECO:0007669"/>
    <property type="project" value="InterPro"/>
</dbReference>
<organism evidence="6">
    <name type="scientific">Dissulfuribacter thermophilus</name>
    <dbReference type="NCBI Taxonomy" id="1156395"/>
    <lineage>
        <taxon>Bacteria</taxon>
        <taxon>Pseudomonadati</taxon>
        <taxon>Thermodesulfobacteriota</taxon>
        <taxon>Dissulfuribacteria</taxon>
        <taxon>Dissulfuribacterales</taxon>
        <taxon>Dissulfuribacteraceae</taxon>
        <taxon>Dissulfuribacter</taxon>
    </lineage>
</organism>
<comment type="similarity">
    <text evidence="2">Belongs to the NifH/BchL/ChlL family.</text>
</comment>
<evidence type="ECO:0000256" key="2">
    <source>
        <dbReference type="ARBA" id="ARBA00005504"/>
    </source>
</evidence>
<dbReference type="Proteomes" id="UP000885797">
    <property type="component" value="Unassembled WGS sequence"/>
</dbReference>
<dbReference type="GO" id="GO:0046872">
    <property type="term" value="F:metal ion binding"/>
    <property type="evidence" value="ECO:0007669"/>
    <property type="project" value="UniProtKB-KW"/>
</dbReference>
<dbReference type="Pfam" id="PF00142">
    <property type="entry name" value="Fer4_NifH"/>
    <property type="match status" value="1"/>
</dbReference>
<evidence type="ECO:0000256" key="1">
    <source>
        <dbReference type="ARBA" id="ARBA00001966"/>
    </source>
</evidence>
<comment type="cofactor">
    <cofactor evidence="1">
        <name>[4Fe-4S] cluster</name>
        <dbReference type="ChEBI" id="CHEBI:49883"/>
    </cofactor>
</comment>
<keyword evidence="5" id="KW-0067">ATP-binding</keyword>
<evidence type="ECO:0000256" key="4">
    <source>
        <dbReference type="ARBA" id="ARBA00022741"/>
    </source>
</evidence>
<evidence type="ECO:0000313" key="6">
    <source>
        <dbReference type="EMBL" id="HFC47075.1"/>
    </source>
</evidence>
<dbReference type="GO" id="GO:0005524">
    <property type="term" value="F:ATP binding"/>
    <property type="evidence" value="ECO:0007669"/>
    <property type="project" value="UniProtKB-KW"/>
</dbReference>
<dbReference type="InterPro" id="IPR000392">
    <property type="entry name" value="NifH/frxC"/>
</dbReference>
<dbReference type="InterPro" id="IPR027417">
    <property type="entry name" value="P-loop_NTPase"/>
</dbReference>
<sequence length="58" mass="6821">QKAEIHRKTVIDYSPDHPQADHYRNLAKAIEENDMFVIPNPMSQDELESLLMEYGLYD</sequence>
<protein>
    <submittedName>
        <fullName evidence="6">Nitrogenase reductase</fullName>
    </submittedName>
</protein>
<proteinExistence type="inferred from homology"/>
<evidence type="ECO:0000256" key="5">
    <source>
        <dbReference type="ARBA" id="ARBA00022840"/>
    </source>
</evidence>
<gene>
    <name evidence="6" type="primary">nifH</name>
    <name evidence="6" type="ORF">ENJ63_04255</name>
</gene>
<keyword evidence="4" id="KW-0547">Nucleotide-binding</keyword>